<protein>
    <submittedName>
        <fullName evidence="3">Acriflavin resistance protein</fullName>
    </submittedName>
</protein>
<dbReference type="GO" id="GO:0005886">
    <property type="term" value="C:plasma membrane"/>
    <property type="evidence" value="ECO:0007669"/>
    <property type="project" value="TreeGrafter"/>
</dbReference>
<feature type="compositionally biased region" description="Low complexity" evidence="1">
    <location>
        <begin position="537"/>
        <end position="548"/>
    </location>
</feature>
<dbReference type="GO" id="GO:0042910">
    <property type="term" value="F:xenobiotic transmembrane transporter activity"/>
    <property type="evidence" value="ECO:0007669"/>
    <property type="project" value="TreeGrafter"/>
</dbReference>
<dbReference type="Gene3D" id="1.20.1640.10">
    <property type="entry name" value="Multidrug efflux transporter AcrB transmembrane domain"/>
    <property type="match status" value="2"/>
</dbReference>
<dbReference type="KEGG" id="acp:A2cp1_4086"/>
<feature type="transmembrane region" description="Helical" evidence="2">
    <location>
        <begin position="1028"/>
        <end position="1049"/>
    </location>
</feature>
<dbReference type="PANTHER" id="PTHR32063">
    <property type="match status" value="1"/>
</dbReference>
<evidence type="ECO:0000256" key="1">
    <source>
        <dbReference type="SAM" id="MobiDB-lite"/>
    </source>
</evidence>
<feature type="transmembrane region" description="Helical" evidence="2">
    <location>
        <begin position="404"/>
        <end position="424"/>
    </location>
</feature>
<name>B8J9L6_ANAD2</name>
<feature type="transmembrane region" description="Helical" evidence="2">
    <location>
        <begin position="572"/>
        <end position="594"/>
    </location>
</feature>
<dbReference type="HOGENOM" id="CLU_002755_1_2_7"/>
<feature type="transmembrane region" description="Helical" evidence="2">
    <location>
        <begin position="377"/>
        <end position="398"/>
    </location>
</feature>
<dbReference type="SUPFAM" id="SSF82693">
    <property type="entry name" value="Multidrug efflux transporter AcrB pore domain, PN1, PN2, PC1 and PC2 subdomains"/>
    <property type="match status" value="3"/>
</dbReference>
<organism evidence="3 4">
    <name type="scientific">Anaeromyxobacter dehalogenans (strain ATCC BAA-258 / DSM 21875 / 2CP-1)</name>
    <dbReference type="NCBI Taxonomy" id="455488"/>
    <lineage>
        <taxon>Bacteria</taxon>
        <taxon>Pseudomonadati</taxon>
        <taxon>Myxococcota</taxon>
        <taxon>Myxococcia</taxon>
        <taxon>Myxococcales</taxon>
        <taxon>Cystobacterineae</taxon>
        <taxon>Anaeromyxobacteraceae</taxon>
        <taxon>Anaeromyxobacter</taxon>
    </lineage>
</organism>
<keyword evidence="2" id="KW-0812">Transmembrane</keyword>
<accession>B8J9L6</accession>
<feature type="region of interest" description="Disordered" evidence="1">
    <location>
        <begin position="519"/>
        <end position="548"/>
    </location>
</feature>
<dbReference type="Pfam" id="PF00873">
    <property type="entry name" value="ACR_tran"/>
    <property type="match status" value="1"/>
</dbReference>
<keyword evidence="2" id="KW-0472">Membrane</keyword>
<feature type="transmembrane region" description="Helical" evidence="2">
    <location>
        <begin position="482"/>
        <end position="506"/>
    </location>
</feature>
<keyword evidence="4" id="KW-1185">Reference proteome</keyword>
<dbReference type="Gene3D" id="3.30.70.1440">
    <property type="entry name" value="Multidrug efflux transporter AcrB pore domain"/>
    <property type="match status" value="1"/>
</dbReference>
<dbReference type="Gene3D" id="3.30.70.1430">
    <property type="entry name" value="Multidrug efflux transporter AcrB pore domain"/>
    <property type="match status" value="2"/>
</dbReference>
<dbReference type="SUPFAM" id="SSF82714">
    <property type="entry name" value="Multidrug efflux transporter AcrB TolC docking domain, DN and DC subdomains"/>
    <property type="match status" value="2"/>
</dbReference>
<proteinExistence type="predicted"/>
<dbReference type="Gene3D" id="3.30.2090.10">
    <property type="entry name" value="Multidrug efflux transporter AcrB TolC docking domain, DN and DC subdomains"/>
    <property type="match status" value="2"/>
</dbReference>
<evidence type="ECO:0000256" key="2">
    <source>
        <dbReference type="SAM" id="Phobius"/>
    </source>
</evidence>
<dbReference type="Proteomes" id="UP000007089">
    <property type="component" value="Chromosome"/>
</dbReference>
<feature type="transmembrane region" description="Helical" evidence="2">
    <location>
        <begin position="1055"/>
        <end position="1082"/>
    </location>
</feature>
<reference evidence="3" key="1">
    <citation type="submission" date="2009-01" db="EMBL/GenBank/DDBJ databases">
        <title>Complete sequence of Anaeromyxobacter dehalogenans 2CP-1.</title>
        <authorList>
            <consortium name="US DOE Joint Genome Institute"/>
            <person name="Lucas S."/>
            <person name="Copeland A."/>
            <person name="Lapidus A."/>
            <person name="Glavina del Rio T."/>
            <person name="Dalin E."/>
            <person name="Tice H."/>
            <person name="Bruce D."/>
            <person name="Goodwin L."/>
            <person name="Pitluck S."/>
            <person name="Saunders E."/>
            <person name="Brettin T."/>
            <person name="Detter J.C."/>
            <person name="Han C."/>
            <person name="Larimer F."/>
            <person name="Land M."/>
            <person name="Hauser L."/>
            <person name="Kyrpides N."/>
            <person name="Ovchinnikova G."/>
            <person name="Beliaev A.S."/>
            <person name="Richardson P."/>
        </authorList>
    </citation>
    <scope>NUCLEOTIDE SEQUENCE</scope>
    <source>
        <strain evidence="3">2CP-1</strain>
    </source>
</reference>
<dbReference type="SUPFAM" id="SSF82866">
    <property type="entry name" value="Multidrug efflux transporter AcrB transmembrane domain"/>
    <property type="match status" value="2"/>
</dbReference>
<feature type="transmembrane region" description="Helical" evidence="2">
    <location>
        <begin position="932"/>
        <end position="951"/>
    </location>
</feature>
<dbReference type="Gene3D" id="3.30.70.1320">
    <property type="entry name" value="Multidrug efflux transporter AcrB pore domain like"/>
    <property type="match status" value="1"/>
</dbReference>
<feature type="transmembrane region" description="Helical" evidence="2">
    <location>
        <begin position="456"/>
        <end position="476"/>
    </location>
</feature>
<dbReference type="InterPro" id="IPR027463">
    <property type="entry name" value="AcrB_DN_DC_subdom"/>
</dbReference>
<feature type="transmembrane region" description="Helical" evidence="2">
    <location>
        <begin position="25"/>
        <end position="43"/>
    </location>
</feature>
<dbReference type="AlphaFoldDB" id="B8J9L6"/>
<feature type="transmembrane region" description="Helical" evidence="2">
    <location>
        <begin position="987"/>
        <end position="1007"/>
    </location>
</feature>
<gene>
    <name evidence="3" type="ordered locus">A2cp1_4086</name>
</gene>
<sequence>MTIPEQGQRLGLAGRLARPFLRSKLTPVIVLASILLGLAAVWLTPREEEPQIVVPMVDVMVPFPGASPRDVETQLVTPLERRLWGIPGVEYLYSSSRANVGFITVRFKVNEPLEPSLVKVHQELGAHPELLPSGTLPPVVRALTIDDVPFLTVTLHAEDPLPAGELRKLGEEVARELSDVPRTASVQVVGGARRTVRVEPDPARLRALSVSLAELHQALQGAQAQLPAGALVEGGKRIELEAQGFARSAAELDRVVVTVRDGRPIYVEDVARVVDGPEPEPAVVLTAEKGKEGFEQAVSIVVAKRPGTNATELAHEVLAKVDALRGGLIPAGVKADVTRNYGETAGEKSNELIEHLLIATLSVIALILLAMGWRSAVVVAVAVPVTLALTLLITYLNGYTLNRVTLFALIFSIGILVDDAIVVVENIHRHLHLPGPKRSFAQVVLDAVDEVGNPTILATVAVIAAILPMAMVRGLMGPYMRPIPVGASVAMVFSLLIAFVVSPWAAMKVFRKEAHLPDTDATGLHPADPGREPPEPASAEPHAVAESAPEGRIARLDRKVIRALLGSWKVQLGFLALVTALLLGAVALLFTGAVKVKMLPFDNKSEFQVQLDLPAGAAREEALALGQDVARRLLAEPEVESVQVHSGVAAPFTFVGMVRHSFLREAPEMVDLQVNLSPKGERKAASHAIAVRVRPLVEALAHPAGARVKVVEIPPGPPVLATMVAEIYAPSAQERDRLGREVKAAFDAVPGVVDVDSSLNPTSPKLALAVDREKAALHGVQPAHVVQTLAAAGYGAPLGTFHGSQGAAQVPVLLQLAPAQRTRLDAMLALTVPGARGLVPLSELVRVEETREAPEIQHKNLKPVTYVTSDLAGEIESPLYALLALNQKLEGLKGDRGEPVARYGLAHPPDTEHASMKWDGEWHITLEVFRDLGLAFGAVMLLIYVLMVGWFQSFSMPLVILVPIPLSLVGILPAHGLWGAFFTATSMIGFIAGAGIVVRNSIILVDFAELKLREGMPLAAAVEEAVLVRFRPMALTSLAVIVGSAVMLADPIFQGLAVALMAGAVASTLLSRYAVPVIYYVLARRGRAAELQREGARAAELAAQSSVPERISVAVVK</sequence>
<dbReference type="InterPro" id="IPR001036">
    <property type="entry name" value="Acrflvin-R"/>
</dbReference>
<evidence type="ECO:0000313" key="3">
    <source>
        <dbReference type="EMBL" id="ACL67404.1"/>
    </source>
</evidence>
<dbReference type="PRINTS" id="PR00702">
    <property type="entry name" value="ACRIFLAVINRP"/>
</dbReference>
<dbReference type="RefSeq" id="WP_015935127.1">
    <property type="nucleotide sequence ID" value="NC_011891.1"/>
</dbReference>
<keyword evidence="2" id="KW-1133">Transmembrane helix</keyword>
<dbReference type="PANTHER" id="PTHR32063:SF16">
    <property type="entry name" value="CATION EFFLUX SYSTEM (ACRB_ACRD_ACRF FAMILY)"/>
    <property type="match status" value="1"/>
</dbReference>
<dbReference type="EMBL" id="CP001359">
    <property type="protein sequence ID" value="ACL67404.1"/>
    <property type="molecule type" value="Genomic_DNA"/>
</dbReference>
<evidence type="ECO:0000313" key="4">
    <source>
        <dbReference type="Proteomes" id="UP000007089"/>
    </source>
</evidence>